<gene>
    <name evidence="2" type="ORF">LODBEIA_P03520</name>
</gene>
<evidence type="ECO:0000256" key="1">
    <source>
        <dbReference type="SAM" id="MobiDB-lite"/>
    </source>
</evidence>
<feature type="compositionally biased region" description="Polar residues" evidence="1">
    <location>
        <begin position="1"/>
        <end position="12"/>
    </location>
</feature>
<organism evidence="2 3">
    <name type="scientific">Lodderomyces beijingensis</name>
    <dbReference type="NCBI Taxonomy" id="1775926"/>
    <lineage>
        <taxon>Eukaryota</taxon>
        <taxon>Fungi</taxon>
        <taxon>Dikarya</taxon>
        <taxon>Ascomycota</taxon>
        <taxon>Saccharomycotina</taxon>
        <taxon>Pichiomycetes</taxon>
        <taxon>Debaryomycetaceae</taxon>
        <taxon>Candida/Lodderomyces clade</taxon>
        <taxon>Lodderomyces</taxon>
    </lineage>
</organism>
<reference evidence="2 3" key="1">
    <citation type="submission" date="2024-03" db="EMBL/GenBank/DDBJ databases">
        <authorList>
            <person name="Brejova B."/>
        </authorList>
    </citation>
    <scope>NUCLEOTIDE SEQUENCE [LARGE SCALE GENOMIC DNA]</scope>
    <source>
        <strain evidence="2 3">CBS 14171</strain>
    </source>
</reference>
<dbReference type="RefSeq" id="XP_066827290.1">
    <property type="nucleotide sequence ID" value="XM_066973639.1"/>
</dbReference>
<protein>
    <submittedName>
        <fullName evidence="2">Uncharacterized protein</fullName>
    </submittedName>
</protein>
<dbReference type="GeneID" id="92205548"/>
<proteinExistence type="predicted"/>
<keyword evidence="3" id="KW-1185">Reference proteome</keyword>
<dbReference type="EMBL" id="OZ022405">
    <property type="protein sequence ID" value="CAK9435625.1"/>
    <property type="molecule type" value="Genomic_DNA"/>
</dbReference>
<name>A0ABP0ZD81_9ASCO</name>
<feature type="region of interest" description="Disordered" evidence="1">
    <location>
        <begin position="1"/>
        <end position="40"/>
    </location>
</feature>
<dbReference type="Proteomes" id="UP001497383">
    <property type="component" value="Chromosome 1"/>
</dbReference>
<feature type="compositionally biased region" description="Basic residues" evidence="1">
    <location>
        <begin position="31"/>
        <end position="40"/>
    </location>
</feature>
<accession>A0ABP0ZD81</accession>
<evidence type="ECO:0000313" key="3">
    <source>
        <dbReference type="Proteomes" id="UP001497383"/>
    </source>
</evidence>
<evidence type="ECO:0000313" key="2">
    <source>
        <dbReference type="EMBL" id="CAK9435625.1"/>
    </source>
</evidence>
<sequence length="72" mass="8375">MPYSSPTSQLSAPKQHHHQLTLPLSLTSRDRNKKRTKRKRIKNFITTPYHTIGTNSSFYSQICKFLPSTDKK</sequence>